<dbReference type="InterPro" id="IPR003583">
    <property type="entry name" value="Hlx-hairpin-Hlx_DNA-bd_motif"/>
</dbReference>
<evidence type="ECO:0000313" key="11">
    <source>
        <dbReference type="EMBL" id="SMB91498.1"/>
    </source>
</evidence>
<dbReference type="InterPro" id="IPR010994">
    <property type="entry name" value="RuvA_2-like"/>
</dbReference>
<dbReference type="NCBIfam" id="TIGR00194">
    <property type="entry name" value="uvrC"/>
    <property type="match status" value="1"/>
</dbReference>
<dbReference type="InterPro" id="IPR050066">
    <property type="entry name" value="UvrABC_protein_C"/>
</dbReference>
<dbReference type="SMART" id="SM00465">
    <property type="entry name" value="GIYc"/>
    <property type="match status" value="1"/>
</dbReference>
<dbReference type="RefSeq" id="WP_084663640.1">
    <property type="nucleotide sequence ID" value="NZ_LT838272.1"/>
</dbReference>
<evidence type="ECO:0000259" key="9">
    <source>
        <dbReference type="PROSITE" id="PS50164"/>
    </source>
</evidence>
<dbReference type="InterPro" id="IPR036876">
    <property type="entry name" value="UVR_dom_sf"/>
</dbReference>
<dbReference type="PROSITE" id="PS50151">
    <property type="entry name" value="UVR"/>
    <property type="match status" value="1"/>
</dbReference>
<keyword evidence="1 7" id="KW-0963">Cytoplasm</keyword>
<dbReference type="PROSITE" id="PS50165">
    <property type="entry name" value="UVRC"/>
    <property type="match status" value="1"/>
</dbReference>
<dbReference type="Gene3D" id="1.10.150.20">
    <property type="entry name" value="5' to 3' exonuclease, C-terminal subdomain"/>
    <property type="match status" value="1"/>
</dbReference>
<evidence type="ECO:0000256" key="3">
    <source>
        <dbReference type="ARBA" id="ARBA00022769"/>
    </source>
</evidence>
<dbReference type="FunFam" id="3.40.1440.10:FF:000001">
    <property type="entry name" value="UvrABC system protein C"/>
    <property type="match status" value="1"/>
</dbReference>
<dbReference type="NCBIfam" id="NF001824">
    <property type="entry name" value="PRK00558.1-5"/>
    <property type="match status" value="1"/>
</dbReference>
<dbReference type="InterPro" id="IPR001943">
    <property type="entry name" value="UVR_dom"/>
</dbReference>
<dbReference type="GO" id="GO:0009432">
    <property type="term" value="P:SOS response"/>
    <property type="evidence" value="ECO:0007669"/>
    <property type="project" value="UniProtKB-UniRule"/>
</dbReference>
<feature type="domain" description="GIY-YIG" evidence="9">
    <location>
        <begin position="12"/>
        <end position="89"/>
    </location>
</feature>
<evidence type="ECO:0000259" key="10">
    <source>
        <dbReference type="PROSITE" id="PS50165"/>
    </source>
</evidence>
<dbReference type="InterPro" id="IPR001162">
    <property type="entry name" value="UvrC_RNase_H_dom"/>
</dbReference>
<evidence type="ECO:0000256" key="6">
    <source>
        <dbReference type="ARBA" id="ARBA00023236"/>
    </source>
</evidence>
<dbReference type="OrthoDB" id="9804933at2"/>
<dbReference type="Gene3D" id="3.40.1440.10">
    <property type="entry name" value="GIY-YIG endonuclease"/>
    <property type="match status" value="1"/>
</dbReference>
<name>A0A1W1VDQ0_9FIRM</name>
<keyword evidence="3 7" id="KW-0228">DNA excision</keyword>
<accession>A0A1W1VDQ0</accession>
<dbReference type="Pfam" id="PF02151">
    <property type="entry name" value="UVR"/>
    <property type="match status" value="1"/>
</dbReference>
<dbReference type="Pfam" id="PF22920">
    <property type="entry name" value="UvrC_RNaseH"/>
    <property type="match status" value="1"/>
</dbReference>
<protein>
    <recommendedName>
        <fullName evidence="7">UvrABC system protein C</fullName>
        <shortName evidence="7">Protein UvrC</shortName>
    </recommendedName>
    <alternativeName>
        <fullName evidence="7">Excinuclease ABC subunit C</fullName>
    </alternativeName>
</protein>
<keyword evidence="6 7" id="KW-0742">SOS response</keyword>
<evidence type="ECO:0000313" key="12">
    <source>
        <dbReference type="Proteomes" id="UP000192569"/>
    </source>
</evidence>
<dbReference type="InterPro" id="IPR047296">
    <property type="entry name" value="GIY-YIG_UvrC_Cho"/>
</dbReference>
<dbReference type="GO" id="GO:0005737">
    <property type="term" value="C:cytoplasm"/>
    <property type="evidence" value="ECO:0007669"/>
    <property type="project" value="UniProtKB-SubCell"/>
</dbReference>
<dbReference type="PANTHER" id="PTHR30562:SF1">
    <property type="entry name" value="UVRABC SYSTEM PROTEIN C"/>
    <property type="match status" value="1"/>
</dbReference>
<comment type="similarity">
    <text evidence="7">Belongs to the UvrC family.</text>
</comment>
<evidence type="ECO:0000256" key="5">
    <source>
        <dbReference type="ARBA" id="ARBA00023204"/>
    </source>
</evidence>
<dbReference type="SMART" id="SM00278">
    <property type="entry name" value="HhH1"/>
    <property type="match status" value="2"/>
</dbReference>
<gene>
    <name evidence="7" type="primary">uvrC</name>
    <name evidence="11" type="ORF">SAMN00808754_0462</name>
</gene>
<dbReference type="STRING" id="698762.SAMN00808754_0462"/>
<dbReference type="Pfam" id="PF08459">
    <property type="entry name" value="UvrC_RNaseH_dom"/>
    <property type="match status" value="1"/>
</dbReference>
<evidence type="ECO:0000256" key="1">
    <source>
        <dbReference type="ARBA" id="ARBA00022490"/>
    </source>
</evidence>
<feature type="domain" description="UVR" evidence="8">
    <location>
        <begin position="199"/>
        <end position="234"/>
    </location>
</feature>
<dbReference type="InterPro" id="IPR035901">
    <property type="entry name" value="GIY-YIG_endonuc_sf"/>
</dbReference>
<dbReference type="Pfam" id="PF01541">
    <property type="entry name" value="GIY-YIG"/>
    <property type="match status" value="1"/>
</dbReference>
<comment type="subcellular location">
    <subcellularLocation>
        <location evidence="7">Cytoplasm</location>
    </subcellularLocation>
</comment>
<feature type="domain" description="UvrC family homology region profile" evidence="10">
    <location>
        <begin position="251"/>
        <end position="481"/>
    </location>
</feature>
<dbReference type="AlphaFoldDB" id="A0A1W1VDQ0"/>
<dbReference type="Gene3D" id="4.10.860.10">
    <property type="entry name" value="UVR domain"/>
    <property type="match status" value="1"/>
</dbReference>
<dbReference type="Gene3D" id="3.30.420.340">
    <property type="entry name" value="UvrC, RNAse H endonuclease domain"/>
    <property type="match status" value="1"/>
</dbReference>
<keyword evidence="2 7" id="KW-0227">DNA damage</keyword>
<dbReference type="Proteomes" id="UP000192569">
    <property type="component" value="Chromosome I"/>
</dbReference>
<dbReference type="PANTHER" id="PTHR30562">
    <property type="entry name" value="UVRC/OXIDOREDUCTASE"/>
    <property type="match status" value="1"/>
</dbReference>
<comment type="subunit">
    <text evidence="7">Interacts with UvrB in an incision complex.</text>
</comment>
<evidence type="ECO:0000256" key="2">
    <source>
        <dbReference type="ARBA" id="ARBA00022763"/>
    </source>
</evidence>
<keyword evidence="4 7" id="KW-0267">Excision nuclease</keyword>
<dbReference type="InterPro" id="IPR038476">
    <property type="entry name" value="UvrC_RNase_H_dom_sf"/>
</dbReference>
<evidence type="ECO:0000256" key="7">
    <source>
        <dbReference type="HAMAP-Rule" id="MF_00203"/>
    </source>
</evidence>
<comment type="function">
    <text evidence="7">The UvrABC repair system catalyzes the recognition and processing of DNA lesions. UvrC both incises the 5' and 3' sides of the lesion. The N-terminal half is responsible for the 3' incision and the C-terminal half is responsible for the 5' incision.</text>
</comment>
<dbReference type="PROSITE" id="PS50164">
    <property type="entry name" value="GIY_YIG"/>
    <property type="match status" value="1"/>
</dbReference>
<dbReference type="InterPro" id="IPR004791">
    <property type="entry name" value="UvrC"/>
</dbReference>
<dbReference type="CDD" id="cd10434">
    <property type="entry name" value="GIY-YIG_UvrC_Cho"/>
    <property type="match status" value="1"/>
</dbReference>
<reference evidence="11 12" key="1">
    <citation type="submission" date="2017-04" db="EMBL/GenBank/DDBJ databases">
        <authorList>
            <person name="Afonso C.L."/>
            <person name="Miller P.J."/>
            <person name="Scott M.A."/>
            <person name="Spackman E."/>
            <person name="Goraichik I."/>
            <person name="Dimitrov K.M."/>
            <person name="Suarez D.L."/>
            <person name="Swayne D.E."/>
        </authorList>
    </citation>
    <scope>NUCLEOTIDE SEQUENCE [LARGE SCALE GENOMIC DNA]</scope>
    <source>
        <strain evidence="11 12">ToBE</strain>
    </source>
</reference>
<dbReference type="HAMAP" id="MF_00203">
    <property type="entry name" value="UvrC"/>
    <property type="match status" value="1"/>
</dbReference>
<proteinExistence type="inferred from homology"/>
<organism evidence="11 12">
    <name type="scientific">Thermanaeromonas toyohensis ToBE</name>
    <dbReference type="NCBI Taxonomy" id="698762"/>
    <lineage>
        <taxon>Bacteria</taxon>
        <taxon>Bacillati</taxon>
        <taxon>Bacillota</taxon>
        <taxon>Clostridia</taxon>
        <taxon>Neomoorellales</taxon>
        <taxon>Neomoorellaceae</taxon>
        <taxon>Thermanaeromonas</taxon>
    </lineage>
</organism>
<dbReference type="GO" id="GO:0006289">
    <property type="term" value="P:nucleotide-excision repair"/>
    <property type="evidence" value="ECO:0007669"/>
    <property type="project" value="UniProtKB-UniRule"/>
</dbReference>
<dbReference type="InterPro" id="IPR000305">
    <property type="entry name" value="GIY-YIG_endonuc"/>
</dbReference>
<keyword evidence="5 7" id="KW-0234">DNA repair</keyword>
<dbReference type="GO" id="GO:0009381">
    <property type="term" value="F:excinuclease ABC activity"/>
    <property type="evidence" value="ECO:0007669"/>
    <property type="project" value="UniProtKB-UniRule"/>
</dbReference>
<dbReference type="EMBL" id="LT838272">
    <property type="protein sequence ID" value="SMB91498.1"/>
    <property type="molecule type" value="Genomic_DNA"/>
</dbReference>
<dbReference type="GO" id="GO:0009380">
    <property type="term" value="C:excinuclease repair complex"/>
    <property type="evidence" value="ECO:0007669"/>
    <property type="project" value="InterPro"/>
</dbReference>
<sequence length="601" mass="68577">MLLEEKLAHLPDHPGVYLMRDAQGQVIYVGKAASLRNRVRSYFHGQHPPRIQALVRQVADVEYILTDNEVEALALECNLIKEYRPRYNINLKDDKSYPYLRLTLQEEFPHLEVTRRIVQDGSRYFGPYTRVGALKETLKLLGSLFPLRTCRDTPLKLKSRPCLNAHLGRCLAPCTGKVSSEEYRRAVQEMILFLEGKQGDLIRRLRSEMEEAAKKLEFERAARLRDRIKAIEEVLAQQKVISPGREDRDAIALAREHDEAVGMIFFIREGKLIGREHFFLEGQAGLEAREVMAALVKQFYSRGVEIPPEILLEEEAEDQETIATWLSQLKGSKVSIKVPRRGEKARLMSMVRENAFSVLKEYLLAREREEVSSQQALEELKDVLSLPAIPWRMEAFDISNLQGTEAVGSMVVFVGGRPDPSSYRRFRIKNVQGPNDYACLQEVLSRRFRRLAEGDPKFSARPDFVLIDGGQGQLSAAREVMRRLGVQDIPTFSLAKGEELIFREGDAQPLVLPKDSIGLRLLQRLRDEAHRFAITYHRQRRDKGALASVLDDIPGIGPKRKRALLRHFGSVENIRRASLEELLQVEGMNRVVAARLKEILG</sequence>
<dbReference type="GO" id="GO:0003677">
    <property type="term" value="F:DNA binding"/>
    <property type="evidence" value="ECO:0007669"/>
    <property type="project" value="UniProtKB-UniRule"/>
</dbReference>
<evidence type="ECO:0000259" key="8">
    <source>
        <dbReference type="PROSITE" id="PS50151"/>
    </source>
</evidence>
<dbReference type="Pfam" id="PF14520">
    <property type="entry name" value="HHH_5"/>
    <property type="match status" value="1"/>
</dbReference>
<dbReference type="SUPFAM" id="SSF46600">
    <property type="entry name" value="C-terminal UvrC-binding domain of UvrB"/>
    <property type="match status" value="1"/>
</dbReference>
<keyword evidence="12" id="KW-1185">Reference proteome</keyword>
<dbReference type="SUPFAM" id="SSF47781">
    <property type="entry name" value="RuvA domain 2-like"/>
    <property type="match status" value="1"/>
</dbReference>
<evidence type="ECO:0000256" key="4">
    <source>
        <dbReference type="ARBA" id="ARBA00022881"/>
    </source>
</evidence>
<dbReference type="SUPFAM" id="SSF82771">
    <property type="entry name" value="GIY-YIG endonuclease"/>
    <property type="match status" value="1"/>
</dbReference>